<dbReference type="PANTHER" id="PTHR11028">
    <property type="entry name" value="VACUOLAR ATP SYNTHASE SUBUNIT AC39"/>
    <property type="match status" value="1"/>
</dbReference>
<dbReference type="Gene3D" id="1.10.132.50">
    <property type="entry name" value="ATP synthase (C/AC39) subunit, domain 3"/>
    <property type="match status" value="1"/>
</dbReference>
<comment type="caution">
    <text evidence="4">The sequence shown here is derived from an EMBL/GenBank/DDBJ whole genome shotgun (WGS) entry which is preliminary data.</text>
</comment>
<dbReference type="EMBL" id="CAJNNV010025246">
    <property type="protein sequence ID" value="CAE8613365.1"/>
    <property type="molecule type" value="Genomic_DNA"/>
</dbReference>
<keyword evidence="5" id="KW-1185">Reference proteome</keyword>
<dbReference type="InterPro" id="IPR000719">
    <property type="entry name" value="Prot_kinase_dom"/>
</dbReference>
<dbReference type="InterPro" id="IPR044911">
    <property type="entry name" value="V-type_ATPase_csu/dsu_dom_3"/>
</dbReference>
<dbReference type="Gene3D" id="1.10.510.10">
    <property type="entry name" value="Transferase(Phosphotransferase) domain 1"/>
    <property type="match status" value="1"/>
</dbReference>
<dbReference type="SMART" id="SM00220">
    <property type="entry name" value="S_TKc"/>
    <property type="match status" value="1"/>
</dbReference>
<dbReference type="GO" id="GO:0004672">
    <property type="term" value="F:protein kinase activity"/>
    <property type="evidence" value="ECO:0007669"/>
    <property type="project" value="InterPro"/>
</dbReference>
<dbReference type="GO" id="GO:0046961">
    <property type="term" value="F:proton-transporting ATPase activity, rotational mechanism"/>
    <property type="evidence" value="ECO:0007669"/>
    <property type="project" value="InterPro"/>
</dbReference>
<dbReference type="GO" id="GO:0005524">
    <property type="term" value="F:ATP binding"/>
    <property type="evidence" value="ECO:0007669"/>
    <property type="project" value="InterPro"/>
</dbReference>
<dbReference type="SUPFAM" id="SSF103486">
    <property type="entry name" value="V-type ATP synthase subunit C"/>
    <property type="match status" value="1"/>
</dbReference>
<evidence type="ECO:0000313" key="5">
    <source>
        <dbReference type="Proteomes" id="UP000654075"/>
    </source>
</evidence>
<evidence type="ECO:0000256" key="2">
    <source>
        <dbReference type="ARBA" id="ARBA00023065"/>
    </source>
</evidence>
<dbReference type="Pfam" id="PF01992">
    <property type="entry name" value="vATP-synt_AC39"/>
    <property type="match status" value="1"/>
</dbReference>
<dbReference type="InterPro" id="IPR016727">
    <property type="entry name" value="ATPase_V0-cplx_dsu"/>
</dbReference>
<evidence type="ECO:0000313" key="4">
    <source>
        <dbReference type="EMBL" id="CAE8613365.1"/>
    </source>
</evidence>
<dbReference type="OrthoDB" id="10250083at2759"/>
<dbReference type="GO" id="GO:0033179">
    <property type="term" value="C:proton-transporting V-type ATPase, V0 domain"/>
    <property type="evidence" value="ECO:0007669"/>
    <property type="project" value="InterPro"/>
</dbReference>
<proteinExistence type="predicted"/>
<feature type="domain" description="Protein kinase" evidence="3">
    <location>
        <begin position="1"/>
        <end position="304"/>
    </location>
</feature>
<evidence type="ECO:0000259" key="3">
    <source>
        <dbReference type="PROSITE" id="PS50011"/>
    </source>
</evidence>
<protein>
    <recommendedName>
        <fullName evidence="3">Protein kinase domain-containing protein</fullName>
    </recommendedName>
</protein>
<accession>A0A813FMR1</accession>
<evidence type="ECO:0000256" key="1">
    <source>
        <dbReference type="ARBA" id="ARBA00022448"/>
    </source>
</evidence>
<keyword evidence="1" id="KW-0813">Transport</keyword>
<dbReference type="PROSITE" id="PS50011">
    <property type="entry name" value="PROTEIN_KINASE_DOM"/>
    <property type="match status" value="1"/>
</dbReference>
<dbReference type="Pfam" id="PF00069">
    <property type="entry name" value="Pkinase"/>
    <property type="match status" value="1"/>
</dbReference>
<dbReference type="AlphaFoldDB" id="A0A813FMR1"/>
<dbReference type="SUPFAM" id="SSF56112">
    <property type="entry name" value="Protein kinase-like (PK-like)"/>
    <property type="match status" value="1"/>
</dbReference>
<gene>
    <name evidence="4" type="ORF">PGLA1383_LOCUS31132</name>
</gene>
<organism evidence="4 5">
    <name type="scientific">Polarella glacialis</name>
    <name type="common">Dinoflagellate</name>
    <dbReference type="NCBI Taxonomy" id="89957"/>
    <lineage>
        <taxon>Eukaryota</taxon>
        <taxon>Sar</taxon>
        <taxon>Alveolata</taxon>
        <taxon>Dinophyceae</taxon>
        <taxon>Suessiales</taxon>
        <taxon>Suessiaceae</taxon>
        <taxon>Polarella</taxon>
    </lineage>
</organism>
<dbReference type="Proteomes" id="UP000654075">
    <property type="component" value="Unassembled WGS sequence"/>
</dbReference>
<dbReference type="InterPro" id="IPR036079">
    <property type="entry name" value="ATPase_csu/dsu_sf"/>
</dbReference>
<keyword evidence="2" id="KW-0406">Ion transport</keyword>
<name>A0A813FMR1_POLGL</name>
<dbReference type="InterPro" id="IPR011009">
    <property type="entry name" value="Kinase-like_dom_sf"/>
</dbReference>
<reference evidence="4" key="1">
    <citation type="submission" date="2021-02" db="EMBL/GenBank/DDBJ databases">
        <authorList>
            <person name="Dougan E. K."/>
            <person name="Rhodes N."/>
            <person name="Thang M."/>
            <person name="Chan C."/>
        </authorList>
    </citation>
    <scope>NUCLEOTIDE SEQUENCE</scope>
</reference>
<dbReference type="InterPro" id="IPR002843">
    <property type="entry name" value="ATPase_V0-cplx_csu/dsu"/>
</dbReference>
<sequence length="748" mass="83200">MLADLVVVDKRLQKVDPKRLYFPQLHDVFFDGLGFTVESLIDGIDLHYKRDADPEFFLDLRNIRVVAEGVLLGLSLLDQAGIVHNDLKPDNIVWVDATPQSNDAKKAGPAVKQKTSVRIIDFNCARLDQRGPSLYEHWSVAEGGVGCRAYSSPEMALGLPVTPRSDVWSLAVVLCELYSGRSSSLCLCTDVDAVQVSLAQALSLCGLTDGVPSSIMRKSPLDVRRIFTPAFSPVRGHLPLRVNAYGVLEALRPTIFGLDQVLGEAWPTSDQKELGNLLQSALVFDGALRPTAKQLMQRCGFPAATPPKPEASAKSKAEKPAVKSAAKFAAKPALAVPKPAAKTEKPRELVDGVLIRVSGIAMQLDIMAGDLVQALCGFLSPEDYRRLASCDTLEDMRSALEETDYGTFLQDEPSPLFVGTIGKKCYEKLADEFRYLKAQTVEPLTTFMDFIAREKMIDNVIMIIQGALNNKAPAELAEKVHPLGVFEGMKVIMSETFDVQGGFDDVYRIFLVDTPIGPYFEEYLKNADRDKDEMGRAGLESSEVSGILTKQDLEIMKATLKKAWLEDFHGFCMSQGGTTAEVMGNMLKQEADFRVLLVTMNALNTELSTETKLKTRNSLYPNFGYLYPEGVHSLSKVWNDTTVRAALEPYGKYLQLFDQVKEFYDSEKSGEGKSATAGFQSIEDLIYAENVHMFEMAFEQQYHFGVFYAWVKLREQEIRNIRWIANMVILNTKDHIDNTIVPIFAPRM</sequence>